<dbReference type="GO" id="GO:0016812">
    <property type="term" value="F:hydrolase activity, acting on carbon-nitrogen (but not peptide) bonds, in cyclic amides"/>
    <property type="evidence" value="ECO:0007669"/>
    <property type="project" value="TreeGrafter"/>
</dbReference>
<evidence type="ECO:0000259" key="1">
    <source>
        <dbReference type="Pfam" id="PF07969"/>
    </source>
</evidence>
<dbReference type="InterPro" id="IPR050378">
    <property type="entry name" value="Metallo-dep_Hydrolases_sf"/>
</dbReference>
<organism evidence="2">
    <name type="scientific">freshwater metagenome</name>
    <dbReference type="NCBI Taxonomy" id="449393"/>
    <lineage>
        <taxon>unclassified sequences</taxon>
        <taxon>metagenomes</taxon>
        <taxon>ecological metagenomes</taxon>
    </lineage>
</organism>
<dbReference type="InterPro" id="IPR013108">
    <property type="entry name" value="Amidohydro_3"/>
</dbReference>
<dbReference type="SUPFAM" id="SSF51338">
    <property type="entry name" value="Composite domain of metallo-dependent hydrolases"/>
    <property type="match status" value="1"/>
</dbReference>
<protein>
    <submittedName>
        <fullName evidence="2">Unannotated protein</fullName>
    </submittedName>
</protein>
<dbReference type="Gene3D" id="3.20.20.140">
    <property type="entry name" value="Metal-dependent hydrolases"/>
    <property type="match status" value="1"/>
</dbReference>
<accession>A0A6J6UD39</accession>
<dbReference type="SUPFAM" id="SSF51556">
    <property type="entry name" value="Metallo-dependent hydrolases"/>
    <property type="match status" value="1"/>
</dbReference>
<dbReference type="EMBL" id="CAEZYR010000089">
    <property type="protein sequence ID" value="CAB4757044.1"/>
    <property type="molecule type" value="Genomic_DNA"/>
</dbReference>
<dbReference type="InterPro" id="IPR011059">
    <property type="entry name" value="Metal-dep_hydrolase_composite"/>
</dbReference>
<dbReference type="CDD" id="cd01297">
    <property type="entry name" value="D-aminoacylase"/>
    <property type="match status" value="1"/>
</dbReference>
<sequence>MSAHDLVIRGGTVVDGTGAAPRLADVAIDDGLITAVGDVPGHGTDEIDATGLLVTPGWVDVHTHYDGQVTWDPELTPSSWHGVTTAVMGNCGVGFAPVMPDRHEWLINLMEGVEDIPGTALHEGISWGWESFPEYLDVIDRMPRVLDIGTQIPHAALRGYVMGDRGADHAEIPTTEEIARMGRLVIEALDAGALGFTTSRSVAHKAADGRYTPSLTASAEEMLGIARAMGQAGKGVFEIVADLVDLDGEFALYRAMCEASGRPMSITTLQRAEFPADEYQRILERIETAVHDGFDMRGQVAARPVGLIMTLDGRVNPLLHSPTYQRLLALALPERVVEMRKTDVRAAIISELDNAPAGTNPTDRFPYVFVMDESASYDRSPEECIKRIAARDGVSMYVLAYDAMVANDGRGALMVPVNNFASGTQREVREMLVHPLTVPGLGDAGAHCTMICDGSFPTYLATYWGRDAPSADRLPIEWVVKRQCADTAALVGLHDRGVLAPGYRADINVIDHNKLAISVPEMLYDLPANGKRLVQRAAGYVATLVAGEVTFRHGEATGARPGKLVRGAQAAPTR</sequence>
<dbReference type="EMBL" id="CAFBMH010000008">
    <property type="protein sequence ID" value="CAB4892623.1"/>
    <property type="molecule type" value="Genomic_DNA"/>
</dbReference>
<evidence type="ECO:0000313" key="3">
    <source>
        <dbReference type="EMBL" id="CAB4831901.1"/>
    </source>
</evidence>
<proteinExistence type="predicted"/>
<gene>
    <name evidence="2" type="ORF">UFOPK2754_02170</name>
    <name evidence="3" type="ORF">UFOPK3139_01568</name>
    <name evidence="4" type="ORF">UFOPK3543_00383</name>
</gene>
<name>A0A6J6UD39_9ZZZZ</name>
<dbReference type="InterPro" id="IPR032466">
    <property type="entry name" value="Metal_Hydrolase"/>
</dbReference>
<dbReference type="GO" id="GO:0005829">
    <property type="term" value="C:cytosol"/>
    <property type="evidence" value="ECO:0007669"/>
    <property type="project" value="TreeGrafter"/>
</dbReference>
<dbReference type="PANTHER" id="PTHR11647:SF1">
    <property type="entry name" value="COLLAPSIN RESPONSE MEDIATOR PROTEIN"/>
    <property type="match status" value="1"/>
</dbReference>
<reference evidence="2" key="1">
    <citation type="submission" date="2020-05" db="EMBL/GenBank/DDBJ databases">
        <authorList>
            <person name="Chiriac C."/>
            <person name="Salcher M."/>
            <person name="Ghai R."/>
            <person name="Kavagutti S V."/>
        </authorList>
    </citation>
    <scope>NUCLEOTIDE SEQUENCE</scope>
</reference>
<dbReference type="PANTHER" id="PTHR11647">
    <property type="entry name" value="HYDRANTOINASE/DIHYDROPYRIMIDINASE FAMILY MEMBER"/>
    <property type="match status" value="1"/>
</dbReference>
<dbReference type="EMBL" id="CAFABA010000061">
    <property type="protein sequence ID" value="CAB4831901.1"/>
    <property type="molecule type" value="Genomic_DNA"/>
</dbReference>
<dbReference type="Pfam" id="PF07969">
    <property type="entry name" value="Amidohydro_3"/>
    <property type="match status" value="1"/>
</dbReference>
<evidence type="ECO:0000313" key="4">
    <source>
        <dbReference type="EMBL" id="CAB4892623.1"/>
    </source>
</evidence>
<dbReference type="AlphaFoldDB" id="A0A6J6UD39"/>
<evidence type="ECO:0000313" key="2">
    <source>
        <dbReference type="EMBL" id="CAB4757044.1"/>
    </source>
</evidence>
<dbReference type="Gene3D" id="2.30.40.10">
    <property type="entry name" value="Urease, subunit C, domain 1"/>
    <property type="match status" value="1"/>
</dbReference>
<feature type="domain" description="Amidohydrolase 3" evidence="1">
    <location>
        <begin position="46"/>
        <end position="551"/>
    </location>
</feature>